<evidence type="ECO:0000256" key="4">
    <source>
        <dbReference type="ARBA" id="ARBA00012744"/>
    </source>
</evidence>
<comment type="catalytic activity">
    <reaction evidence="1">
        <text>Hydrolysis of terminal, non-reducing beta-D-glucosyl residues with release of beta-D-glucose.</text>
        <dbReference type="EC" id="3.2.1.21"/>
    </reaction>
</comment>
<keyword evidence="8" id="KW-0119">Carbohydrate metabolism</keyword>
<keyword evidence="11" id="KW-1185">Reference proteome</keyword>
<dbReference type="Pfam" id="PF00933">
    <property type="entry name" value="Glyco_hydro_3"/>
    <property type="match status" value="1"/>
</dbReference>
<dbReference type="GO" id="GO:0008422">
    <property type="term" value="F:beta-glucosidase activity"/>
    <property type="evidence" value="ECO:0007669"/>
    <property type="project" value="UniProtKB-EC"/>
</dbReference>
<organism evidence="10 11">
    <name type="scientific">Trichoglossum hirsutum</name>
    <dbReference type="NCBI Taxonomy" id="265104"/>
    <lineage>
        <taxon>Eukaryota</taxon>
        <taxon>Fungi</taxon>
        <taxon>Dikarya</taxon>
        <taxon>Ascomycota</taxon>
        <taxon>Pezizomycotina</taxon>
        <taxon>Geoglossomycetes</taxon>
        <taxon>Geoglossales</taxon>
        <taxon>Geoglossaceae</taxon>
        <taxon>Trichoglossum</taxon>
    </lineage>
</organism>
<evidence type="ECO:0000256" key="5">
    <source>
        <dbReference type="ARBA" id="ARBA00022801"/>
    </source>
</evidence>
<dbReference type="PANTHER" id="PTHR42715:SF29">
    <property type="entry name" value="BETA-GLUCOSIDASE A-RELATED"/>
    <property type="match status" value="1"/>
</dbReference>
<keyword evidence="7" id="KW-0326">Glycosidase</keyword>
<dbReference type="AlphaFoldDB" id="A0A9P8LBN2"/>
<dbReference type="GO" id="GO:0009251">
    <property type="term" value="P:glucan catabolic process"/>
    <property type="evidence" value="ECO:0007669"/>
    <property type="project" value="TreeGrafter"/>
</dbReference>
<dbReference type="EC" id="3.2.1.21" evidence="4"/>
<comment type="similarity">
    <text evidence="3">Belongs to the glycosyl hydrolase 3 family.</text>
</comment>
<comment type="caution">
    <text evidence="10">The sequence shown here is derived from an EMBL/GenBank/DDBJ whole genome shotgun (WGS) entry which is preliminary data.</text>
</comment>
<dbReference type="InterPro" id="IPR050288">
    <property type="entry name" value="Cellulose_deg_GH3"/>
</dbReference>
<accession>A0A9P8LBN2</accession>
<reference evidence="10" key="1">
    <citation type="submission" date="2021-03" db="EMBL/GenBank/DDBJ databases">
        <title>Comparative genomics and phylogenomic investigation of the class Geoglossomycetes provide insights into ecological specialization and systematics.</title>
        <authorList>
            <person name="Melie T."/>
            <person name="Pirro S."/>
            <person name="Miller A.N."/>
            <person name="Quandt A."/>
        </authorList>
    </citation>
    <scope>NUCLEOTIDE SEQUENCE</scope>
    <source>
        <strain evidence="10">CAQ_001_2017</strain>
    </source>
</reference>
<evidence type="ECO:0000256" key="6">
    <source>
        <dbReference type="ARBA" id="ARBA00023180"/>
    </source>
</evidence>
<sequence length="141" mass="15416">MALSRERLAICLGPVAGPLGRHPEGGRNWEGFSPDPVLTGIGMSETIKGMQDAGVIACAKHYIGNEQEHFRMAYSSNIDDVTMHELYLCYNQINNSYGCQNSYALNYLLKNELDFQGFVMSDWGAHHSGVAAALAGLDMVC</sequence>
<gene>
    <name evidence="10" type="ORF">GP486_004112</name>
</gene>
<dbReference type="PRINTS" id="PR00133">
    <property type="entry name" value="GLHYDRLASE3"/>
</dbReference>
<keyword evidence="5" id="KW-0378">Hydrolase</keyword>
<dbReference type="InterPro" id="IPR036962">
    <property type="entry name" value="Glyco_hydro_3_N_sf"/>
</dbReference>
<keyword evidence="6" id="KW-0325">Glycoprotein</keyword>
<dbReference type="Gene3D" id="3.20.20.300">
    <property type="entry name" value="Glycoside hydrolase, family 3, N-terminal domain"/>
    <property type="match status" value="1"/>
</dbReference>
<evidence type="ECO:0000256" key="2">
    <source>
        <dbReference type="ARBA" id="ARBA00004987"/>
    </source>
</evidence>
<evidence type="ECO:0000313" key="10">
    <source>
        <dbReference type="EMBL" id="KAH0559369.1"/>
    </source>
</evidence>
<evidence type="ECO:0000313" key="11">
    <source>
        <dbReference type="Proteomes" id="UP000750711"/>
    </source>
</evidence>
<evidence type="ECO:0000256" key="8">
    <source>
        <dbReference type="ARBA" id="ARBA00023326"/>
    </source>
</evidence>
<dbReference type="SUPFAM" id="SSF51445">
    <property type="entry name" value="(Trans)glycosidases"/>
    <property type="match status" value="1"/>
</dbReference>
<dbReference type="InterPro" id="IPR019800">
    <property type="entry name" value="Glyco_hydro_3_AS"/>
</dbReference>
<keyword evidence="8" id="KW-0624">Polysaccharide degradation</keyword>
<dbReference type="PANTHER" id="PTHR42715">
    <property type="entry name" value="BETA-GLUCOSIDASE"/>
    <property type="match status" value="1"/>
</dbReference>
<dbReference type="Proteomes" id="UP000750711">
    <property type="component" value="Unassembled WGS sequence"/>
</dbReference>
<evidence type="ECO:0000256" key="7">
    <source>
        <dbReference type="ARBA" id="ARBA00023295"/>
    </source>
</evidence>
<evidence type="ECO:0000256" key="3">
    <source>
        <dbReference type="ARBA" id="ARBA00005336"/>
    </source>
</evidence>
<dbReference type="InterPro" id="IPR017853">
    <property type="entry name" value="GH"/>
</dbReference>
<name>A0A9P8LBN2_9PEZI</name>
<evidence type="ECO:0000256" key="1">
    <source>
        <dbReference type="ARBA" id="ARBA00000448"/>
    </source>
</evidence>
<evidence type="ECO:0000259" key="9">
    <source>
        <dbReference type="Pfam" id="PF00933"/>
    </source>
</evidence>
<feature type="domain" description="Glycoside hydrolase family 3 N-terminal" evidence="9">
    <location>
        <begin position="12"/>
        <end position="66"/>
    </location>
</feature>
<comment type="pathway">
    <text evidence="2">Glycan metabolism; cellulose degradation.</text>
</comment>
<protein>
    <recommendedName>
        <fullName evidence="4">beta-glucosidase</fullName>
        <ecNumber evidence="4">3.2.1.21</ecNumber>
    </recommendedName>
</protein>
<proteinExistence type="inferred from homology"/>
<dbReference type="InterPro" id="IPR001764">
    <property type="entry name" value="Glyco_hydro_3_N"/>
</dbReference>
<dbReference type="PROSITE" id="PS00775">
    <property type="entry name" value="GLYCOSYL_HYDROL_F3"/>
    <property type="match status" value="1"/>
</dbReference>
<dbReference type="EMBL" id="JAGHQM010000613">
    <property type="protein sequence ID" value="KAH0559369.1"/>
    <property type="molecule type" value="Genomic_DNA"/>
</dbReference>